<dbReference type="InterPro" id="IPR036291">
    <property type="entry name" value="NAD(P)-bd_dom_sf"/>
</dbReference>
<dbReference type="SUPFAM" id="SSF51735">
    <property type="entry name" value="NAD(P)-binding Rossmann-fold domains"/>
    <property type="match status" value="1"/>
</dbReference>
<sequence length="266" mass="28400">MTDKRLAGRAALITGAADGIGHGMARRFAKEGAAVLVVDYDQERGLEVTEELRGLGAKAEFFACDVTQKDQVVGAVNACIEHFGSIDILVNNAYRGSMVARIELKTDDIFENSMKMCLYAAKWSMEAALPHMRGQGWGRIINIASLNGVNAHMGSADYNAGKEALRAYTRTAAREWARYGICANIICPAAISAAYRRFKEATPDVAAATDAANPMGRMGDPEQDIAGVAFFLASEDARYLTGNTLFADGGSHINGAGWAPDLGPDS</sequence>
<dbReference type="EMBL" id="BASZ01000002">
    <property type="protein sequence ID" value="GAD48448.1"/>
    <property type="molecule type" value="Genomic_DNA"/>
</dbReference>
<organism evidence="2 3">
    <name type="scientific">Caenibius tardaugens NBRC 16725</name>
    <dbReference type="NCBI Taxonomy" id="1219035"/>
    <lineage>
        <taxon>Bacteria</taxon>
        <taxon>Pseudomonadati</taxon>
        <taxon>Pseudomonadota</taxon>
        <taxon>Alphaproteobacteria</taxon>
        <taxon>Sphingomonadales</taxon>
        <taxon>Erythrobacteraceae</taxon>
        <taxon>Caenibius</taxon>
    </lineage>
</organism>
<dbReference type="Pfam" id="PF13561">
    <property type="entry name" value="adh_short_C2"/>
    <property type="match status" value="1"/>
</dbReference>
<dbReference type="CDD" id="cd05233">
    <property type="entry name" value="SDR_c"/>
    <property type="match status" value="1"/>
</dbReference>
<dbReference type="KEGG" id="ntd:EGO55_02210"/>
<comment type="similarity">
    <text evidence="1">Belongs to the short-chain dehydrogenases/reductases (SDR) family.</text>
</comment>
<evidence type="ECO:0000313" key="3">
    <source>
        <dbReference type="Proteomes" id="UP000016568"/>
    </source>
</evidence>
<dbReference type="AlphaFoldDB" id="U3A110"/>
<dbReference type="Proteomes" id="UP000016568">
    <property type="component" value="Unassembled WGS sequence"/>
</dbReference>
<comment type="caution">
    <text evidence="2">The sequence shown here is derived from an EMBL/GenBank/DDBJ whole genome shotgun (WGS) entry which is preliminary data.</text>
</comment>
<dbReference type="InterPro" id="IPR002347">
    <property type="entry name" value="SDR_fam"/>
</dbReference>
<dbReference type="PROSITE" id="PS00061">
    <property type="entry name" value="ADH_SHORT"/>
    <property type="match status" value="1"/>
</dbReference>
<dbReference type="GO" id="GO:0032787">
    <property type="term" value="P:monocarboxylic acid metabolic process"/>
    <property type="evidence" value="ECO:0007669"/>
    <property type="project" value="UniProtKB-ARBA"/>
</dbReference>
<evidence type="ECO:0000313" key="2">
    <source>
        <dbReference type="EMBL" id="GAD48448.1"/>
    </source>
</evidence>
<accession>U3A110</accession>
<dbReference type="OrthoDB" id="9789398at2"/>
<dbReference type="PRINTS" id="PR00081">
    <property type="entry name" value="GDHRDH"/>
</dbReference>
<keyword evidence="3" id="KW-1185">Reference proteome</keyword>
<dbReference type="Gene3D" id="3.40.50.720">
    <property type="entry name" value="NAD(P)-binding Rossmann-like Domain"/>
    <property type="match status" value="1"/>
</dbReference>
<dbReference type="InterPro" id="IPR020904">
    <property type="entry name" value="Sc_DH/Rdtase_CS"/>
</dbReference>
<dbReference type="FunFam" id="3.40.50.720:FF:000084">
    <property type="entry name" value="Short-chain dehydrogenase reductase"/>
    <property type="match status" value="1"/>
</dbReference>
<dbReference type="InterPro" id="IPR050259">
    <property type="entry name" value="SDR"/>
</dbReference>
<dbReference type="PANTHER" id="PTHR42879">
    <property type="entry name" value="3-OXOACYL-(ACYL-CARRIER-PROTEIN) REDUCTASE"/>
    <property type="match status" value="1"/>
</dbReference>
<protein>
    <submittedName>
        <fullName evidence="2">Putative oxidoreductase</fullName>
    </submittedName>
</protein>
<proteinExistence type="inferred from homology"/>
<dbReference type="eggNOG" id="COG1028">
    <property type="taxonomic scope" value="Bacteria"/>
</dbReference>
<dbReference type="PRINTS" id="PR00080">
    <property type="entry name" value="SDRFAMILY"/>
</dbReference>
<evidence type="ECO:0000256" key="1">
    <source>
        <dbReference type="ARBA" id="ARBA00006484"/>
    </source>
</evidence>
<dbReference type="PANTHER" id="PTHR42879:SF2">
    <property type="entry name" value="3-OXOACYL-[ACYL-CARRIER-PROTEIN] REDUCTASE FABG"/>
    <property type="match status" value="1"/>
</dbReference>
<gene>
    <name evidence="2" type="ORF">NT2_02_05320</name>
</gene>
<dbReference type="RefSeq" id="WP_021689355.1">
    <property type="nucleotide sequence ID" value="NZ_BASZ01000002.1"/>
</dbReference>
<name>U3A110_9SPHN</name>
<reference evidence="2 3" key="1">
    <citation type="submission" date="2013-09" db="EMBL/GenBank/DDBJ databases">
        <title>Whole genome shotgun sequence of Novosphingobium tardaugens NBRC 16725.</title>
        <authorList>
            <person name="Isaki S."/>
            <person name="Hosoyama A."/>
            <person name="Tsuchikane K."/>
            <person name="Katsumata H."/>
            <person name="Ando Y."/>
            <person name="Yamazaki S."/>
            <person name="Fujita N."/>
        </authorList>
    </citation>
    <scope>NUCLEOTIDE SEQUENCE [LARGE SCALE GENOMIC DNA]</scope>
    <source>
        <strain evidence="2 3">NBRC 16725</strain>
    </source>
</reference>